<gene>
    <name evidence="1" type="ORF">JG688_00013207</name>
</gene>
<proteinExistence type="predicted"/>
<dbReference type="Proteomes" id="UP000709295">
    <property type="component" value="Unassembled WGS sequence"/>
</dbReference>
<dbReference type="EMBL" id="JAENGY010001097">
    <property type="protein sequence ID" value="KAG6952596.1"/>
    <property type="molecule type" value="Genomic_DNA"/>
</dbReference>
<comment type="caution">
    <text evidence="1">The sequence shown here is derived from an EMBL/GenBank/DDBJ whole genome shotgun (WGS) entry which is preliminary data.</text>
</comment>
<dbReference type="AlphaFoldDB" id="A0A8J5IML5"/>
<sequence length="131" mass="14412">MVNTTTRWSSRFEVLDRYFDIAGQIDHTDRKLLDVLITPREKAKLESILGWMANLESVNKRLQAGGVGELEASLLDARRLFDAVVKKFPVTSKYLRASAAAVVKSPCFESGVVKSAVGEGGKAKAFRGYCS</sequence>
<dbReference type="PANTHER" id="PTHR40866:SF1">
    <property type="entry name" value="BED-TYPE DOMAIN-CONTAINING PROTEIN"/>
    <property type="match status" value="1"/>
</dbReference>
<organism evidence="1 2">
    <name type="scientific">Phytophthora aleatoria</name>
    <dbReference type="NCBI Taxonomy" id="2496075"/>
    <lineage>
        <taxon>Eukaryota</taxon>
        <taxon>Sar</taxon>
        <taxon>Stramenopiles</taxon>
        <taxon>Oomycota</taxon>
        <taxon>Peronosporomycetes</taxon>
        <taxon>Peronosporales</taxon>
        <taxon>Peronosporaceae</taxon>
        <taxon>Phytophthora</taxon>
    </lineage>
</organism>
<reference evidence="1" key="1">
    <citation type="submission" date="2021-01" db="EMBL/GenBank/DDBJ databases">
        <title>Phytophthora aleatoria, a newly-described species from Pinus radiata is distinct from Phytophthora cactorum isolates based on comparative genomics.</title>
        <authorList>
            <person name="Mcdougal R."/>
            <person name="Panda P."/>
            <person name="Williams N."/>
            <person name="Studholme D.J."/>
        </authorList>
    </citation>
    <scope>NUCLEOTIDE SEQUENCE</scope>
    <source>
        <strain evidence="1">NZFS 4037</strain>
    </source>
</reference>
<protein>
    <submittedName>
        <fullName evidence="1">Uncharacterized protein</fullName>
    </submittedName>
</protein>
<keyword evidence="2" id="KW-1185">Reference proteome</keyword>
<dbReference type="PANTHER" id="PTHR40866">
    <property type="entry name" value="BED-TYPE DOMAIN-CONTAINING PROTEIN"/>
    <property type="match status" value="1"/>
</dbReference>
<name>A0A8J5IML5_9STRA</name>
<evidence type="ECO:0000313" key="2">
    <source>
        <dbReference type="Proteomes" id="UP000709295"/>
    </source>
</evidence>
<evidence type="ECO:0000313" key="1">
    <source>
        <dbReference type="EMBL" id="KAG6952596.1"/>
    </source>
</evidence>
<accession>A0A8J5IML5</accession>